<sequence length="234" mass="24891">MAAFQHRDVVCRFGPAGLLRERLAAGEPGDLFASANMAHPQALLNDGRALFVAPFAANRLCLTVRADAVGEADDWLTLLTRPDLRVGISTPGCDPSGDYAWQLFSRMGAHGERLKRRAKSLVGGRTSLPLPAGSLAAEWLIANGHADLFIGYASYAPRLRQIDALRVVAIPEPYNPTVEYGLACLSEGGRPLAEFLLSSRAGAIIRQHGFTLPAGSPSDRTRSAPSSGTADDVS</sequence>
<dbReference type="GO" id="GO:0030973">
    <property type="term" value="F:molybdate ion binding"/>
    <property type="evidence" value="ECO:0007669"/>
    <property type="project" value="TreeGrafter"/>
</dbReference>
<dbReference type="SUPFAM" id="SSF53850">
    <property type="entry name" value="Periplasmic binding protein-like II"/>
    <property type="match status" value="1"/>
</dbReference>
<comment type="caution">
    <text evidence="2">The sequence shown here is derived from an EMBL/GenBank/DDBJ whole genome shotgun (WGS) entry which is preliminary data.</text>
</comment>
<feature type="region of interest" description="Disordered" evidence="1">
    <location>
        <begin position="211"/>
        <end position="234"/>
    </location>
</feature>
<keyword evidence="3" id="KW-1185">Reference proteome</keyword>
<evidence type="ECO:0000313" key="3">
    <source>
        <dbReference type="Proteomes" id="UP000477739"/>
    </source>
</evidence>
<dbReference type="InterPro" id="IPR050682">
    <property type="entry name" value="ModA/WtpA"/>
</dbReference>
<accession>A0A6L6ILT4</accession>
<dbReference type="Gene3D" id="3.40.190.10">
    <property type="entry name" value="Periplasmic binding protein-like II"/>
    <property type="match status" value="2"/>
</dbReference>
<dbReference type="PANTHER" id="PTHR30632">
    <property type="entry name" value="MOLYBDATE-BINDING PERIPLASMIC PROTEIN"/>
    <property type="match status" value="1"/>
</dbReference>
<dbReference type="OrthoDB" id="516817at2"/>
<name>A0A6L6ILT4_9ENTR</name>
<reference evidence="2 3" key="1">
    <citation type="submission" date="2019-11" db="EMBL/GenBank/DDBJ databases">
        <title>Escherichia alba sp. nov. isolated from the gut of plastic-eating superworms Zophobas atratus.</title>
        <authorList>
            <person name="Yang Y."/>
        </authorList>
    </citation>
    <scope>NUCLEOTIDE SEQUENCE [LARGE SCALE GENOMIC DNA]</scope>
    <source>
        <strain evidence="3">BIT-B35</strain>
    </source>
</reference>
<dbReference type="AlphaFoldDB" id="A0A6L6ILT4"/>
<dbReference type="PANTHER" id="PTHR30632:SF0">
    <property type="entry name" value="SULFATE-BINDING PROTEIN"/>
    <property type="match status" value="1"/>
</dbReference>
<organism evidence="2 3">
    <name type="scientific">Intestinirhabdus alba</name>
    <dbReference type="NCBI Taxonomy" id="2899544"/>
    <lineage>
        <taxon>Bacteria</taxon>
        <taxon>Pseudomonadati</taxon>
        <taxon>Pseudomonadota</taxon>
        <taxon>Gammaproteobacteria</taxon>
        <taxon>Enterobacterales</taxon>
        <taxon>Enterobacteriaceae</taxon>
        <taxon>Intestinirhabdus</taxon>
    </lineage>
</organism>
<gene>
    <name evidence="2" type="ORF">GJV78_10585</name>
</gene>
<dbReference type="Proteomes" id="UP000477739">
    <property type="component" value="Unassembled WGS sequence"/>
</dbReference>
<dbReference type="EMBL" id="WMJZ01000012">
    <property type="protein sequence ID" value="MTH46688.1"/>
    <property type="molecule type" value="Genomic_DNA"/>
</dbReference>
<proteinExistence type="predicted"/>
<protein>
    <submittedName>
        <fullName evidence="2">Molybdenum ABC transporter substrate-binding protein</fullName>
    </submittedName>
</protein>
<evidence type="ECO:0000256" key="1">
    <source>
        <dbReference type="SAM" id="MobiDB-lite"/>
    </source>
</evidence>
<evidence type="ECO:0000313" key="2">
    <source>
        <dbReference type="EMBL" id="MTH46688.1"/>
    </source>
</evidence>
<dbReference type="Pfam" id="PF13531">
    <property type="entry name" value="SBP_bac_11"/>
    <property type="match status" value="1"/>
</dbReference>
<feature type="compositionally biased region" description="Polar residues" evidence="1">
    <location>
        <begin position="223"/>
        <end position="234"/>
    </location>
</feature>
<dbReference type="GO" id="GO:0015689">
    <property type="term" value="P:molybdate ion transport"/>
    <property type="evidence" value="ECO:0007669"/>
    <property type="project" value="TreeGrafter"/>
</dbReference>